<organism evidence="1">
    <name type="scientific">Oryza sativa subsp. japonica</name>
    <name type="common">Rice</name>
    <dbReference type="NCBI Taxonomy" id="39947"/>
    <lineage>
        <taxon>Eukaryota</taxon>
        <taxon>Viridiplantae</taxon>
        <taxon>Streptophyta</taxon>
        <taxon>Embryophyta</taxon>
        <taxon>Tracheophyta</taxon>
        <taxon>Spermatophyta</taxon>
        <taxon>Magnoliopsida</taxon>
        <taxon>Liliopsida</taxon>
        <taxon>Poales</taxon>
        <taxon>Poaceae</taxon>
        <taxon>BOP clade</taxon>
        <taxon>Oryzoideae</taxon>
        <taxon>Oryzeae</taxon>
        <taxon>Oryzinae</taxon>
        <taxon>Oryza</taxon>
        <taxon>Oryza sativa</taxon>
    </lineage>
</organism>
<dbReference type="EMBL" id="AP003279">
    <property type="protein sequence ID" value="BAD81946.1"/>
    <property type="molecule type" value="Genomic_DNA"/>
</dbReference>
<gene>
    <name evidence="1" type="primary">P0529E05.27</name>
</gene>
<dbReference type="AlphaFoldDB" id="Q5N9B6"/>
<reference evidence="1" key="1">
    <citation type="journal article" date="2002" name="Nature">
        <title>The genome sequence and structure of rice chromosome 1.</title>
        <authorList>
            <person name="Sasaki T."/>
            <person name="Matsumoto T."/>
            <person name="Yamamoto K."/>
            <person name="Sakata K."/>
            <person name="Baba T."/>
            <person name="Katayose Y."/>
            <person name="Wu J."/>
            <person name="Niimura Y."/>
            <person name="Cheng Z."/>
            <person name="Nagamura Y."/>
            <person name="Antonio B.A."/>
            <person name="Kanamori H."/>
            <person name="Hosokawa S."/>
            <person name="Masukawa M."/>
            <person name="Arikawa K."/>
            <person name="Chiden Y."/>
            <person name="Hayashi M."/>
            <person name="Okamoto M."/>
            <person name="Ando T."/>
            <person name="Aoki H."/>
            <person name="Arita K."/>
            <person name="Hamada M."/>
            <person name="Harada C."/>
            <person name="Hijishita S."/>
            <person name="Honda M."/>
            <person name="Ichikawa Y."/>
            <person name="Idonuma A."/>
            <person name="Iijima M."/>
            <person name="Ikeda M."/>
            <person name="Ikeno M."/>
            <person name="Itoh S."/>
            <person name="Itoh T."/>
            <person name="Itoh Y."/>
            <person name="Itoh Y."/>
            <person name="Iwabuchi A."/>
            <person name="Kamiya K."/>
            <person name="Karasawa W."/>
            <person name="Katagiri S."/>
            <person name="Kikuta A."/>
            <person name="Kobayashi N."/>
            <person name="Kono I."/>
            <person name="Machita K."/>
            <person name="Maehara T."/>
            <person name="Mizuno H."/>
            <person name="Mizubayashi T."/>
            <person name="Mukai Y."/>
            <person name="Nagasaki H."/>
            <person name="Nakashima M."/>
            <person name="Nakama Y."/>
            <person name="Nakamichi Y."/>
            <person name="Nakamura M."/>
            <person name="Namiki N."/>
            <person name="Negishi M."/>
            <person name="Ohta I."/>
            <person name="Ono N."/>
            <person name="Saji S."/>
            <person name="Sakai K."/>
            <person name="Shibata M."/>
            <person name="Shimokawa T."/>
            <person name="Shomura A."/>
            <person name="Song J."/>
            <person name="Takazaki Y."/>
            <person name="Terasawa K."/>
            <person name="Tsuji K."/>
            <person name="Waki K."/>
            <person name="Yamagata H."/>
            <person name="Yamane H."/>
            <person name="Yoshiki S."/>
            <person name="Yoshihara R."/>
            <person name="Yukawa K."/>
            <person name="Zhong H."/>
            <person name="Iwama H."/>
            <person name="Endo T."/>
            <person name="Ito H."/>
            <person name="Hahn J.H."/>
            <person name="Kim H.I."/>
            <person name="Eun M.Y."/>
            <person name="Yano M."/>
            <person name="Jiang J."/>
            <person name="Gojobori T."/>
        </authorList>
    </citation>
    <scope>NUCLEOTIDE SEQUENCE [LARGE SCALE GENOMIC DNA]</scope>
</reference>
<evidence type="ECO:0000313" key="1">
    <source>
        <dbReference type="EMBL" id="BAD81946.1"/>
    </source>
</evidence>
<sequence>MIVLLESLEKRIRVEIPFFQPLNGVFLRIVYKIRQPRDAVGMTLGASIWFIVSGQEG</sequence>
<dbReference type="Proteomes" id="UP000817658">
    <property type="component" value="Chromosome 1"/>
</dbReference>
<accession>Q5N9B6</accession>
<protein>
    <submittedName>
        <fullName evidence="1">Uncharacterized protein</fullName>
    </submittedName>
</protein>
<name>Q5N9B6_ORYSJ</name>
<proteinExistence type="predicted"/>